<dbReference type="EMBL" id="JAGTXB010000002">
    <property type="protein sequence ID" value="MBS0026533.1"/>
    <property type="molecule type" value="Genomic_DNA"/>
</dbReference>
<organism evidence="2 3">
    <name type="scientific">Chitinophaga hostae</name>
    <dbReference type="NCBI Taxonomy" id="2831022"/>
    <lineage>
        <taxon>Bacteria</taxon>
        <taxon>Pseudomonadati</taxon>
        <taxon>Bacteroidota</taxon>
        <taxon>Chitinophagia</taxon>
        <taxon>Chitinophagales</taxon>
        <taxon>Chitinophagaceae</taxon>
        <taxon>Chitinophaga</taxon>
    </lineage>
</organism>
<dbReference type="SUPFAM" id="SSF53448">
    <property type="entry name" value="Nucleotide-diphospho-sugar transferases"/>
    <property type="match status" value="1"/>
</dbReference>
<dbReference type="Proteomes" id="UP000676386">
    <property type="component" value="Unassembled WGS sequence"/>
</dbReference>
<reference evidence="2 3" key="1">
    <citation type="submission" date="2021-04" db="EMBL/GenBank/DDBJ databases">
        <title>Chitinophaga sp. nov., isolated from the rhizosphere soil.</title>
        <authorList>
            <person name="He S."/>
        </authorList>
    </citation>
    <scope>NUCLEOTIDE SEQUENCE [LARGE SCALE GENOMIC DNA]</scope>
    <source>
        <strain evidence="2 3">2R12</strain>
    </source>
</reference>
<gene>
    <name evidence="2" type="ORF">KE626_04340</name>
</gene>
<dbReference type="InterPro" id="IPR001173">
    <property type="entry name" value="Glyco_trans_2-like"/>
</dbReference>
<dbReference type="InterPro" id="IPR029044">
    <property type="entry name" value="Nucleotide-diphossugar_trans"/>
</dbReference>
<name>A0ABS5IUH5_9BACT</name>
<evidence type="ECO:0000259" key="1">
    <source>
        <dbReference type="Pfam" id="PF00535"/>
    </source>
</evidence>
<dbReference type="Gene3D" id="3.90.550.10">
    <property type="entry name" value="Spore Coat Polysaccharide Biosynthesis Protein SpsA, Chain A"/>
    <property type="match status" value="1"/>
</dbReference>
<keyword evidence="2" id="KW-0808">Transferase</keyword>
<proteinExistence type="predicted"/>
<comment type="caution">
    <text evidence="2">The sequence shown here is derived from an EMBL/GenBank/DDBJ whole genome shotgun (WGS) entry which is preliminary data.</text>
</comment>
<dbReference type="Pfam" id="PF00535">
    <property type="entry name" value="Glycos_transf_2"/>
    <property type="match status" value="1"/>
</dbReference>
<dbReference type="EC" id="2.4.-.-" evidence="2"/>
<dbReference type="PANTHER" id="PTHR43685:SF11">
    <property type="entry name" value="GLYCOSYLTRANSFERASE TAGX-RELATED"/>
    <property type="match status" value="1"/>
</dbReference>
<dbReference type="PANTHER" id="PTHR43685">
    <property type="entry name" value="GLYCOSYLTRANSFERASE"/>
    <property type="match status" value="1"/>
</dbReference>
<keyword evidence="2" id="KW-0328">Glycosyltransferase</keyword>
<accession>A0ABS5IUH5</accession>
<dbReference type="InterPro" id="IPR050834">
    <property type="entry name" value="Glycosyltransf_2"/>
</dbReference>
<evidence type="ECO:0000313" key="2">
    <source>
        <dbReference type="EMBL" id="MBS0026533.1"/>
    </source>
</evidence>
<dbReference type="GO" id="GO:0016757">
    <property type="term" value="F:glycosyltransferase activity"/>
    <property type="evidence" value="ECO:0007669"/>
    <property type="project" value="UniProtKB-KW"/>
</dbReference>
<keyword evidence="3" id="KW-1185">Reference proteome</keyword>
<sequence>MNERTPGTPPLIQPVPSGVHRPLWSVMIPAYNCSHYLAATLQSVLRQDPGPELMQIEVVDDCSTDADVEALVAAIGKGRVAFYRQPENRGSLRNFETCLNRARGKYIHLLHGDDMAGDGLYADTAKLFEQYPEAGAVCTGYSYIDEEGNYLWGGNVLLPTPGIISNWLPAIAEQQKLQPPAVVVKRSVYEHLGGFFGIHYGEDWEMWVRIAAHYPVAYTPRELAAYRVHTTNITSRYFQSCQHIKDVVKVINIIQAYLPAQQQRRLKRKAQHNWSVYFARTADMTYHKYNSPRRALEQAMRSFMLHQNKVTAYFVFKILLKVMIRYKQGGKK</sequence>
<protein>
    <submittedName>
        <fullName evidence="2">Glycosyltransferase</fullName>
        <ecNumber evidence="2">2.4.-.-</ecNumber>
    </submittedName>
</protein>
<feature type="domain" description="Glycosyltransferase 2-like" evidence="1">
    <location>
        <begin position="25"/>
        <end position="156"/>
    </location>
</feature>
<evidence type="ECO:0000313" key="3">
    <source>
        <dbReference type="Proteomes" id="UP000676386"/>
    </source>
</evidence>